<keyword evidence="11" id="KW-0325">Glycoprotein</keyword>
<evidence type="ECO:0000256" key="9">
    <source>
        <dbReference type="ARBA" id="ARBA00023136"/>
    </source>
</evidence>
<evidence type="ECO:0000256" key="12">
    <source>
        <dbReference type="PIRSR" id="PIRSR601461-1"/>
    </source>
</evidence>
<dbReference type="GO" id="GO:0006508">
    <property type="term" value="P:proteolysis"/>
    <property type="evidence" value="ECO:0007669"/>
    <property type="project" value="UniProtKB-KW"/>
</dbReference>
<proteinExistence type="inferred from homology"/>
<evidence type="ECO:0000256" key="1">
    <source>
        <dbReference type="ARBA" id="ARBA00004141"/>
    </source>
</evidence>
<keyword evidence="4" id="KW-0964">Secreted</keyword>
<keyword evidence="6" id="KW-0732">Signal</keyword>
<dbReference type="InterPro" id="IPR021109">
    <property type="entry name" value="Peptidase_aspartic_dom_sf"/>
</dbReference>
<keyword evidence="9 13" id="KW-0472">Membrane</keyword>
<dbReference type="GO" id="GO:0016020">
    <property type="term" value="C:membrane"/>
    <property type="evidence" value="ECO:0007669"/>
    <property type="project" value="UniProtKB-SubCell"/>
</dbReference>
<dbReference type="Pfam" id="PF02931">
    <property type="entry name" value="Neur_chan_LBD"/>
    <property type="match status" value="1"/>
</dbReference>
<keyword evidence="7" id="KW-0064">Aspartyl protease</keyword>
<dbReference type="InterPro" id="IPR018000">
    <property type="entry name" value="Neurotransmitter_ion_chnl_CS"/>
</dbReference>
<dbReference type="InterPro" id="IPR036719">
    <property type="entry name" value="Neuro-gated_channel_TM_sf"/>
</dbReference>
<organism evidence="15 16">
    <name type="scientific">Plectus sambesii</name>
    <dbReference type="NCBI Taxonomy" id="2011161"/>
    <lineage>
        <taxon>Eukaryota</taxon>
        <taxon>Metazoa</taxon>
        <taxon>Ecdysozoa</taxon>
        <taxon>Nematoda</taxon>
        <taxon>Chromadorea</taxon>
        <taxon>Plectida</taxon>
        <taxon>Plectina</taxon>
        <taxon>Plectoidea</taxon>
        <taxon>Plectidae</taxon>
        <taxon>Plectus</taxon>
    </lineage>
</organism>
<keyword evidence="10" id="KW-1015">Disulfide bond</keyword>
<evidence type="ECO:0000256" key="3">
    <source>
        <dbReference type="ARBA" id="ARBA00007447"/>
    </source>
</evidence>
<reference evidence="16" key="1">
    <citation type="submission" date="2022-11" db="UniProtKB">
        <authorList>
            <consortium name="WormBaseParasite"/>
        </authorList>
    </citation>
    <scope>IDENTIFICATION</scope>
</reference>
<feature type="transmembrane region" description="Helical" evidence="13">
    <location>
        <begin position="177"/>
        <end position="201"/>
    </location>
</feature>
<feature type="active site" evidence="12">
    <location>
        <position position="529"/>
    </location>
</feature>
<dbReference type="AlphaFoldDB" id="A0A914VVX3"/>
<dbReference type="InterPro" id="IPR006029">
    <property type="entry name" value="Neurotrans-gated_channel_TM"/>
</dbReference>
<dbReference type="Gene3D" id="2.70.170.10">
    <property type="entry name" value="Neurotransmitter-gated ion-channel ligand-binding domain"/>
    <property type="match status" value="1"/>
</dbReference>
<dbReference type="InterPro" id="IPR038050">
    <property type="entry name" value="Neuro_actylchol_rec"/>
</dbReference>
<protein>
    <submittedName>
        <fullName evidence="16">Peptidase A1 domain-containing protein</fullName>
    </submittedName>
</protein>
<dbReference type="SUPFAM" id="SSF63712">
    <property type="entry name" value="Nicotinic receptor ligand binding domain-like"/>
    <property type="match status" value="1"/>
</dbReference>
<dbReference type="SUPFAM" id="SSF90112">
    <property type="entry name" value="Neurotransmitter-gated ion-channel transmembrane pore"/>
    <property type="match status" value="1"/>
</dbReference>
<feature type="domain" description="Peptidase A1" evidence="14">
    <location>
        <begin position="327"/>
        <end position="640"/>
    </location>
</feature>
<dbReference type="Gene3D" id="2.40.70.10">
    <property type="entry name" value="Acid Proteases"/>
    <property type="match status" value="2"/>
</dbReference>
<dbReference type="GO" id="GO:0005230">
    <property type="term" value="F:extracellular ligand-gated monoatomic ion channel activity"/>
    <property type="evidence" value="ECO:0007669"/>
    <property type="project" value="InterPro"/>
</dbReference>
<dbReference type="InterPro" id="IPR001461">
    <property type="entry name" value="Aspartic_peptidase_A1"/>
</dbReference>
<dbReference type="Proteomes" id="UP000887566">
    <property type="component" value="Unplaced"/>
</dbReference>
<evidence type="ECO:0000313" key="15">
    <source>
        <dbReference type="Proteomes" id="UP000887566"/>
    </source>
</evidence>
<evidence type="ECO:0000256" key="4">
    <source>
        <dbReference type="ARBA" id="ARBA00022525"/>
    </source>
</evidence>
<evidence type="ECO:0000256" key="8">
    <source>
        <dbReference type="ARBA" id="ARBA00022801"/>
    </source>
</evidence>
<keyword evidence="5" id="KW-0645">Protease</keyword>
<dbReference type="InterPro" id="IPR033121">
    <property type="entry name" value="PEPTIDASE_A1"/>
</dbReference>
<feature type="transmembrane region" description="Helical" evidence="13">
    <location>
        <begin position="112"/>
        <end position="135"/>
    </location>
</feature>
<evidence type="ECO:0000259" key="14">
    <source>
        <dbReference type="PROSITE" id="PS51767"/>
    </source>
</evidence>
<dbReference type="PANTHER" id="PTHR47966:SF51">
    <property type="entry name" value="BETA-SITE APP-CLEAVING ENZYME, ISOFORM A-RELATED"/>
    <property type="match status" value="1"/>
</dbReference>
<dbReference type="PROSITE" id="PS51767">
    <property type="entry name" value="PEPTIDASE_A1"/>
    <property type="match status" value="1"/>
</dbReference>
<comment type="similarity">
    <text evidence="3">Belongs to the peptidase A1 family.</text>
</comment>
<dbReference type="Gene3D" id="1.20.58.390">
    <property type="entry name" value="Neurotransmitter-gated ion-channel transmembrane domain"/>
    <property type="match status" value="1"/>
</dbReference>
<dbReference type="Pfam" id="PF00026">
    <property type="entry name" value="Asp"/>
    <property type="match status" value="1"/>
</dbReference>
<dbReference type="Pfam" id="PF02932">
    <property type="entry name" value="Neur_chan_memb"/>
    <property type="match status" value="1"/>
</dbReference>
<dbReference type="GO" id="GO:0005576">
    <property type="term" value="C:extracellular region"/>
    <property type="evidence" value="ECO:0007669"/>
    <property type="project" value="UniProtKB-SubCell"/>
</dbReference>
<dbReference type="PANTHER" id="PTHR47966">
    <property type="entry name" value="BETA-SITE APP-CLEAVING ENZYME, ISOFORM A-RELATED"/>
    <property type="match status" value="1"/>
</dbReference>
<evidence type="ECO:0000256" key="6">
    <source>
        <dbReference type="ARBA" id="ARBA00022729"/>
    </source>
</evidence>
<dbReference type="InterPro" id="IPR034164">
    <property type="entry name" value="Pepsin-like_dom"/>
</dbReference>
<evidence type="ECO:0000313" key="16">
    <source>
        <dbReference type="WBParaSite" id="PSAMB.scaffold2610size22268.g18476.t1"/>
    </source>
</evidence>
<dbReference type="InterPro" id="IPR036734">
    <property type="entry name" value="Neur_chan_lig-bd_sf"/>
</dbReference>
<evidence type="ECO:0000256" key="11">
    <source>
        <dbReference type="ARBA" id="ARBA00023180"/>
    </source>
</evidence>
<dbReference type="CDD" id="cd19051">
    <property type="entry name" value="LGIC_TM_cation"/>
    <property type="match status" value="1"/>
</dbReference>
<dbReference type="GO" id="GO:0005764">
    <property type="term" value="C:lysosome"/>
    <property type="evidence" value="ECO:0007669"/>
    <property type="project" value="TreeGrafter"/>
</dbReference>
<evidence type="ECO:0000256" key="7">
    <source>
        <dbReference type="ARBA" id="ARBA00022750"/>
    </source>
</evidence>
<dbReference type="PROSITE" id="PS00236">
    <property type="entry name" value="NEUROTR_ION_CHANNEL"/>
    <property type="match status" value="1"/>
</dbReference>
<keyword evidence="13" id="KW-1133">Transmembrane helix</keyword>
<accession>A0A914VVX3</accession>
<name>A0A914VVX3_9BILA</name>
<dbReference type="InterPro" id="IPR006202">
    <property type="entry name" value="Neur_chan_lig-bd"/>
</dbReference>
<keyword evidence="13" id="KW-0812">Transmembrane</keyword>
<dbReference type="GO" id="GO:0004190">
    <property type="term" value="F:aspartic-type endopeptidase activity"/>
    <property type="evidence" value="ECO:0007669"/>
    <property type="project" value="UniProtKB-KW"/>
</dbReference>
<sequence>MPISDEKNFAIIEENGTVYIAISQVLTMQCKFHIIMFPFDIQNCTLEAASWMFYPDKVDVSYSNNIDMTAFHPNSEWDLISIFARKDTDSDERRNATWGSVYYDIIIQRKPIYYLLTFVLPCFMITSINIVGIFSPYNDAGDREEKVTMGLSTLLNMTVILTLIADKMPKSSEGMPLLGTYILLQIGIAAVTSLNAVIIIYHSRKWNFGKPIPTWILMVTQLNLQEHHSHRSETKTADDLTECYKLESTNENVNYALANVTNKQIIILTEIQFSSALALKYGMPLVRTESLRKQLMRKGKWEEFKAANLASRVSGGQTVIDYEDFYYNGIIQLGTPPQNFSVQLDTGSSNLWIPDKTNTQAICAKKAKFDSSKSSTYVANGQSFSIQYGSGPASGFLGQDKLCLGDSLICFNTQVFAQATNVGKFFCDNDGFNGILGLGWPSISVDHVTPPMQNLLPTLDMPLFTVWLDRKGAVVQSAGLFTYGGLDTVHCSAQVNYVPLVAETYWEFAFTGVSHGSYSQTYNWRAISDTGTSFFGGAKPVIDAIANNTGAVFSSQDGVYVLPCSGSATAPPIVFTIGGMPYSIPAFEYIEPMSVGSSQCYLTFFTIGGGGFGVNWIFGDPFIRTYCNIYHIGGQKIGFALANH</sequence>
<keyword evidence="8" id="KW-0378">Hydrolase</keyword>
<evidence type="ECO:0000256" key="5">
    <source>
        <dbReference type="ARBA" id="ARBA00022670"/>
    </source>
</evidence>
<dbReference type="PRINTS" id="PR00792">
    <property type="entry name" value="PEPSIN"/>
</dbReference>
<feature type="transmembrane region" description="Helical" evidence="13">
    <location>
        <begin position="147"/>
        <end position="165"/>
    </location>
</feature>
<dbReference type="CDD" id="cd05471">
    <property type="entry name" value="pepsin_like"/>
    <property type="match status" value="1"/>
</dbReference>
<evidence type="ECO:0000256" key="13">
    <source>
        <dbReference type="SAM" id="Phobius"/>
    </source>
</evidence>
<dbReference type="SUPFAM" id="SSF50630">
    <property type="entry name" value="Acid proteases"/>
    <property type="match status" value="1"/>
</dbReference>
<comment type="subcellular location">
    <subcellularLocation>
        <location evidence="1">Membrane</location>
        <topology evidence="1">Multi-pass membrane protein</topology>
    </subcellularLocation>
    <subcellularLocation>
        <location evidence="2">Secreted</location>
    </subcellularLocation>
</comment>
<feature type="active site" evidence="12">
    <location>
        <position position="345"/>
    </location>
</feature>
<evidence type="ECO:0000256" key="2">
    <source>
        <dbReference type="ARBA" id="ARBA00004613"/>
    </source>
</evidence>
<evidence type="ECO:0000256" key="10">
    <source>
        <dbReference type="ARBA" id="ARBA00023157"/>
    </source>
</evidence>
<keyword evidence="15" id="KW-1185">Reference proteome</keyword>
<dbReference type="FunFam" id="2.40.70.10:FF:000008">
    <property type="entry name" value="Cathepsin D"/>
    <property type="match status" value="1"/>
</dbReference>
<dbReference type="WBParaSite" id="PSAMB.scaffold2610size22268.g18476.t1">
    <property type="protein sequence ID" value="PSAMB.scaffold2610size22268.g18476.t1"/>
    <property type="gene ID" value="PSAMB.scaffold2610size22268.g18476"/>
</dbReference>
<dbReference type="FunFam" id="2.40.70.10:FF:000058">
    <property type="entry name" value="ASpartyl Protease"/>
    <property type="match status" value="1"/>
</dbReference>